<accession>A0A6J4IGB4</accession>
<dbReference type="EMBL" id="CADCTD010000081">
    <property type="protein sequence ID" value="CAA9249467.1"/>
    <property type="molecule type" value="Genomic_DNA"/>
</dbReference>
<name>A0A6J4IGB4_9PROT</name>
<evidence type="ECO:0000313" key="1">
    <source>
        <dbReference type="EMBL" id="CAA9249467.1"/>
    </source>
</evidence>
<organism evidence="1">
    <name type="scientific">uncultured Craurococcus sp</name>
    <dbReference type="NCBI Taxonomy" id="1135998"/>
    <lineage>
        <taxon>Bacteria</taxon>
        <taxon>Pseudomonadati</taxon>
        <taxon>Pseudomonadota</taxon>
        <taxon>Alphaproteobacteria</taxon>
        <taxon>Acetobacterales</taxon>
        <taxon>Acetobacteraceae</taxon>
        <taxon>Craurococcus</taxon>
        <taxon>environmental samples</taxon>
    </lineage>
</organism>
<protein>
    <submittedName>
        <fullName evidence="1">Uncharacterized protein</fullName>
    </submittedName>
</protein>
<dbReference type="AlphaFoldDB" id="A0A6J4IGB4"/>
<sequence>MDQDTADRRTATTAETFDARILYASSNGDRWLLVREHGAGRVFVRHEPNRASGGRAAVFEIGDFLSRGGHGPEHQALLHLIGTLVGGGAGAEAQAAG</sequence>
<proteinExistence type="predicted"/>
<reference evidence="1" key="1">
    <citation type="submission" date="2020-02" db="EMBL/GenBank/DDBJ databases">
        <authorList>
            <person name="Meier V. D."/>
        </authorList>
    </citation>
    <scope>NUCLEOTIDE SEQUENCE</scope>
    <source>
        <strain evidence="1">AVDCRST_MAG27</strain>
    </source>
</reference>
<gene>
    <name evidence="1" type="ORF">AVDCRST_MAG27-1973</name>
</gene>